<keyword evidence="4 10" id="KW-0067">ATP-binding</keyword>
<evidence type="ECO:0000256" key="1">
    <source>
        <dbReference type="ARBA" id="ARBA00004651"/>
    </source>
</evidence>
<keyword evidence="6 7" id="KW-0472">Membrane</keyword>
<dbReference type="Pfam" id="PF00664">
    <property type="entry name" value="ABC_membrane"/>
    <property type="match status" value="1"/>
</dbReference>
<keyword evidence="5 7" id="KW-1133">Transmembrane helix</keyword>
<dbReference type="InterPro" id="IPR039421">
    <property type="entry name" value="Type_1_exporter"/>
</dbReference>
<evidence type="ECO:0000259" key="8">
    <source>
        <dbReference type="PROSITE" id="PS50893"/>
    </source>
</evidence>
<reference evidence="10 11" key="1">
    <citation type="submission" date="2021-02" db="EMBL/GenBank/DDBJ databases">
        <title>Actinophytocola xerophila sp. nov., isolated from soil of cotton cropping field.</title>
        <authorList>
            <person name="Huang R."/>
            <person name="Chen X."/>
            <person name="Ge X."/>
            <person name="Liu W."/>
        </authorList>
    </citation>
    <scope>NUCLEOTIDE SEQUENCE [LARGE SCALE GENOMIC DNA]</scope>
    <source>
        <strain evidence="10 11">S1-96</strain>
    </source>
</reference>
<dbReference type="PROSITE" id="PS50929">
    <property type="entry name" value="ABC_TM1F"/>
    <property type="match status" value="1"/>
</dbReference>
<dbReference type="SUPFAM" id="SSF52540">
    <property type="entry name" value="P-loop containing nucleoside triphosphate hydrolases"/>
    <property type="match status" value="1"/>
</dbReference>
<accession>A0ABT2J1F1</accession>
<evidence type="ECO:0000313" key="10">
    <source>
        <dbReference type="EMBL" id="MCT2581693.1"/>
    </source>
</evidence>
<dbReference type="PANTHER" id="PTHR43394:SF1">
    <property type="entry name" value="ATP-BINDING CASSETTE SUB-FAMILY B MEMBER 10, MITOCHONDRIAL"/>
    <property type="match status" value="1"/>
</dbReference>
<feature type="transmembrane region" description="Helical" evidence="7">
    <location>
        <begin position="29"/>
        <end position="50"/>
    </location>
</feature>
<evidence type="ECO:0000256" key="4">
    <source>
        <dbReference type="ARBA" id="ARBA00022840"/>
    </source>
</evidence>
<evidence type="ECO:0000256" key="5">
    <source>
        <dbReference type="ARBA" id="ARBA00022989"/>
    </source>
</evidence>
<evidence type="ECO:0000256" key="3">
    <source>
        <dbReference type="ARBA" id="ARBA00022741"/>
    </source>
</evidence>
<dbReference type="PANTHER" id="PTHR43394">
    <property type="entry name" value="ATP-DEPENDENT PERMEASE MDL1, MITOCHONDRIAL"/>
    <property type="match status" value="1"/>
</dbReference>
<protein>
    <submittedName>
        <fullName evidence="10">ABC transporter ATP-binding protein</fullName>
    </submittedName>
</protein>
<keyword evidence="3" id="KW-0547">Nucleotide-binding</keyword>
<dbReference type="RefSeq" id="WP_260189052.1">
    <property type="nucleotide sequence ID" value="NZ_JAFFZE010000003.1"/>
</dbReference>
<evidence type="ECO:0000256" key="7">
    <source>
        <dbReference type="SAM" id="Phobius"/>
    </source>
</evidence>
<feature type="domain" description="ABC transporter" evidence="8">
    <location>
        <begin position="343"/>
        <end position="575"/>
    </location>
</feature>
<keyword evidence="2 7" id="KW-0812">Transmembrane</keyword>
<keyword evidence="11" id="KW-1185">Reference proteome</keyword>
<dbReference type="SUPFAM" id="SSF90123">
    <property type="entry name" value="ABC transporter transmembrane region"/>
    <property type="match status" value="1"/>
</dbReference>
<evidence type="ECO:0000256" key="6">
    <source>
        <dbReference type="ARBA" id="ARBA00023136"/>
    </source>
</evidence>
<name>A0ABT2J1F1_9PSEU</name>
<dbReference type="InterPro" id="IPR011527">
    <property type="entry name" value="ABC1_TM_dom"/>
</dbReference>
<comment type="caution">
    <text evidence="10">The sequence shown here is derived from an EMBL/GenBank/DDBJ whole genome shotgun (WGS) entry which is preliminary data.</text>
</comment>
<evidence type="ECO:0000259" key="9">
    <source>
        <dbReference type="PROSITE" id="PS50929"/>
    </source>
</evidence>
<dbReference type="Proteomes" id="UP001156441">
    <property type="component" value="Unassembled WGS sequence"/>
</dbReference>
<evidence type="ECO:0000256" key="2">
    <source>
        <dbReference type="ARBA" id="ARBA00022692"/>
    </source>
</evidence>
<feature type="transmembrane region" description="Helical" evidence="7">
    <location>
        <begin position="157"/>
        <end position="183"/>
    </location>
</feature>
<comment type="subcellular location">
    <subcellularLocation>
        <location evidence="1">Cell membrane</location>
        <topology evidence="1">Multi-pass membrane protein</topology>
    </subcellularLocation>
</comment>
<dbReference type="InterPro" id="IPR003593">
    <property type="entry name" value="AAA+_ATPase"/>
</dbReference>
<dbReference type="Pfam" id="PF00005">
    <property type="entry name" value="ABC_tran"/>
    <property type="match status" value="1"/>
</dbReference>
<dbReference type="EMBL" id="JAFFZE010000003">
    <property type="protein sequence ID" value="MCT2581693.1"/>
    <property type="molecule type" value="Genomic_DNA"/>
</dbReference>
<dbReference type="Gene3D" id="1.20.1560.10">
    <property type="entry name" value="ABC transporter type 1, transmembrane domain"/>
    <property type="match status" value="1"/>
</dbReference>
<sequence>MTAYQLPVAGRAEVRRAHRDLVRADRTGTALVLLTTCLAAATGLAAPWLIGRIVDHVETGNPDTGTIDLLALGILGSAAATVVLTRFARYLAHRFAERALARLREEFVDNTLALPTNVVERAGTGDLMARTTADIATVGTSLRDAAPEVFVGALQTLFIIGATVLVDPILGLCAVVGVVWLWWPGRWYLRHARPAYLAEGTANSDMSETLAATAAGARTVEAFGLRHRRVHTGDQRVRDAHRTRVRTLYLRSVLFGQVDVAFVLATALVLVAGGLLYVNELTSLGAAVSAALYTTRLADPLNRVLMYLESMQRASASLARLKGVQHAAGGAAPTGGTPRDDRIEVTDVRYAYTDRDVLRGVDLAVRPGERLAIVGPSGAGKSTLGRLLAGVDTPRAGTITVGGVPVADLPPEELRRRIVLVTQEHHVFIGTVRDNLAIAAPTADDTRVLDALAAVEADWVHTLPAGLDTPLGAGDTTLDPAQAQQLALARVLLADPHTVILDEATALLDPTTARHAERAMAAVLAGRTVIAIAHRLHTAHYADRVAVMAAGRVTELGTHDDLVAAGGEYAALWRSWHGR</sequence>
<dbReference type="CDD" id="cd07346">
    <property type="entry name" value="ABC_6TM_exporters"/>
    <property type="match status" value="1"/>
</dbReference>
<dbReference type="PROSITE" id="PS50893">
    <property type="entry name" value="ABC_TRANSPORTER_2"/>
    <property type="match status" value="1"/>
</dbReference>
<dbReference type="SMART" id="SM00382">
    <property type="entry name" value="AAA"/>
    <property type="match status" value="1"/>
</dbReference>
<organism evidence="10 11">
    <name type="scientific">Actinophytocola gossypii</name>
    <dbReference type="NCBI Taxonomy" id="2812003"/>
    <lineage>
        <taxon>Bacteria</taxon>
        <taxon>Bacillati</taxon>
        <taxon>Actinomycetota</taxon>
        <taxon>Actinomycetes</taxon>
        <taxon>Pseudonocardiales</taxon>
        <taxon>Pseudonocardiaceae</taxon>
    </lineage>
</organism>
<dbReference type="InterPro" id="IPR036640">
    <property type="entry name" value="ABC1_TM_sf"/>
</dbReference>
<evidence type="ECO:0000313" key="11">
    <source>
        <dbReference type="Proteomes" id="UP001156441"/>
    </source>
</evidence>
<feature type="transmembrane region" description="Helical" evidence="7">
    <location>
        <begin position="70"/>
        <end position="88"/>
    </location>
</feature>
<proteinExistence type="predicted"/>
<gene>
    <name evidence="10" type="ORF">JT362_00980</name>
</gene>
<dbReference type="Gene3D" id="3.40.50.300">
    <property type="entry name" value="P-loop containing nucleotide triphosphate hydrolases"/>
    <property type="match status" value="1"/>
</dbReference>
<dbReference type="GO" id="GO:0005524">
    <property type="term" value="F:ATP binding"/>
    <property type="evidence" value="ECO:0007669"/>
    <property type="project" value="UniProtKB-KW"/>
</dbReference>
<dbReference type="InterPro" id="IPR003439">
    <property type="entry name" value="ABC_transporter-like_ATP-bd"/>
</dbReference>
<feature type="domain" description="ABC transmembrane type-1" evidence="9">
    <location>
        <begin position="30"/>
        <end position="313"/>
    </location>
</feature>
<dbReference type="InterPro" id="IPR027417">
    <property type="entry name" value="P-loop_NTPase"/>
</dbReference>